<reference evidence="2" key="1">
    <citation type="journal article" date="2017" name="Nat. Ecol. Evol.">
        <title>Genome expansion and lineage-specific genetic innovations in the forest pathogenic fungi Armillaria.</title>
        <authorList>
            <person name="Sipos G."/>
            <person name="Prasanna A.N."/>
            <person name="Walter M.C."/>
            <person name="O'Connor E."/>
            <person name="Balint B."/>
            <person name="Krizsan K."/>
            <person name="Kiss B."/>
            <person name="Hess J."/>
            <person name="Varga T."/>
            <person name="Slot J."/>
            <person name="Riley R."/>
            <person name="Boka B."/>
            <person name="Rigling D."/>
            <person name="Barry K."/>
            <person name="Lee J."/>
            <person name="Mihaltcheva S."/>
            <person name="LaButti K."/>
            <person name="Lipzen A."/>
            <person name="Waldron R."/>
            <person name="Moloney N.M."/>
            <person name="Sperisen C."/>
            <person name="Kredics L."/>
            <person name="Vagvoelgyi C."/>
            <person name="Patrignani A."/>
            <person name="Fitzpatrick D."/>
            <person name="Nagy I."/>
            <person name="Doyle S."/>
            <person name="Anderson J.B."/>
            <person name="Grigoriev I.V."/>
            <person name="Gueldener U."/>
            <person name="Muensterkoetter M."/>
            <person name="Nagy L.G."/>
        </authorList>
    </citation>
    <scope>NUCLEOTIDE SEQUENCE [LARGE SCALE GENOMIC DNA]</scope>
    <source>
        <strain evidence="2">C18/9</strain>
    </source>
</reference>
<sequence length="60" mass="6690">MTCAVKCADSPYRSPEEQETITADLPVESRLGGAIEKAIFSARQNASPHHLWWVAQKDFT</sequence>
<name>A0A284RYH2_ARMOS</name>
<proteinExistence type="predicted"/>
<accession>A0A284RYH2</accession>
<protein>
    <submittedName>
        <fullName evidence="1">Uncharacterized protein</fullName>
    </submittedName>
</protein>
<organism evidence="1 2">
    <name type="scientific">Armillaria ostoyae</name>
    <name type="common">Armillaria root rot fungus</name>
    <dbReference type="NCBI Taxonomy" id="47428"/>
    <lineage>
        <taxon>Eukaryota</taxon>
        <taxon>Fungi</taxon>
        <taxon>Dikarya</taxon>
        <taxon>Basidiomycota</taxon>
        <taxon>Agaricomycotina</taxon>
        <taxon>Agaricomycetes</taxon>
        <taxon>Agaricomycetidae</taxon>
        <taxon>Agaricales</taxon>
        <taxon>Marasmiineae</taxon>
        <taxon>Physalacriaceae</taxon>
        <taxon>Armillaria</taxon>
    </lineage>
</organism>
<evidence type="ECO:0000313" key="1">
    <source>
        <dbReference type="EMBL" id="SJL13818.1"/>
    </source>
</evidence>
<gene>
    <name evidence="1" type="ORF">ARMOST_17266</name>
</gene>
<dbReference type="AlphaFoldDB" id="A0A284RYH2"/>
<dbReference type="Proteomes" id="UP000219338">
    <property type="component" value="Unassembled WGS sequence"/>
</dbReference>
<evidence type="ECO:0000313" key="2">
    <source>
        <dbReference type="Proteomes" id="UP000219338"/>
    </source>
</evidence>
<dbReference type="EMBL" id="FUEG01000021">
    <property type="protein sequence ID" value="SJL13818.1"/>
    <property type="molecule type" value="Genomic_DNA"/>
</dbReference>
<keyword evidence="2" id="KW-1185">Reference proteome</keyword>